<feature type="domain" description="Transglycosylase SLT" evidence="3">
    <location>
        <begin position="30"/>
        <end position="322"/>
    </location>
</feature>
<dbReference type="NCBIfam" id="TIGR02282">
    <property type="entry name" value="MltB"/>
    <property type="match status" value="1"/>
</dbReference>
<dbReference type="Gene3D" id="1.10.8.350">
    <property type="entry name" value="Bacterial muramidase"/>
    <property type="match status" value="1"/>
</dbReference>
<dbReference type="CDD" id="cd13399">
    <property type="entry name" value="Slt35-like"/>
    <property type="match status" value="1"/>
</dbReference>
<gene>
    <name evidence="4" type="ORF">DFR31_1529</name>
</gene>
<dbReference type="SUPFAM" id="SSF53955">
    <property type="entry name" value="Lysozyme-like"/>
    <property type="match status" value="1"/>
</dbReference>
<sequence length="330" mass="36248">MDLKKSCWAAGFMLLAGLASPAQAGFSDEGLADFADEVSERHGLERARVQALVEGAVFQQDIIDAISSPAEARPWREYRPIFLTESRIEEGVEFWDAHSDKVDEAAEAFGVAPEVLVAILGVETRYGQHAGRHRVLDALATLAFGYPPRADFFRSELEQFLLLVEEEGLEPEGLKGSYAGAMGLPQFISSSYRHYAVDFDGDGQRNLFENKADILGSVANYFSEHGWRTGEPVAVRAEVSGEAWAELTSPNRGPARTRHTMAELSAAGVTPASDVADDTPVALLELEGEEGPEYWVTFHNFYVITRYNHSALYGLAVYQLAEAIREGRDA</sequence>
<dbReference type="Pfam" id="PF13406">
    <property type="entry name" value="SLT_2"/>
    <property type="match status" value="1"/>
</dbReference>
<reference evidence="4 5" key="1">
    <citation type="submission" date="2018-10" db="EMBL/GenBank/DDBJ databases">
        <title>Genomic Encyclopedia of Type Strains, Phase IV (KMG-IV): sequencing the most valuable type-strain genomes for metagenomic binning, comparative biology and taxonomic classification.</title>
        <authorList>
            <person name="Goeker M."/>
        </authorList>
    </citation>
    <scope>NUCLEOTIDE SEQUENCE [LARGE SCALE GENOMIC DNA]</scope>
    <source>
        <strain evidence="4 5">DSM 12769</strain>
    </source>
</reference>
<dbReference type="EMBL" id="RCDA01000001">
    <property type="protein sequence ID" value="RLK51586.1"/>
    <property type="molecule type" value="Genomic_DNA"/>
</dbReference>
<evidence type="ECO:0000256" key="2">
    <source>
        <dbReference type="SAM" id="SignalP"/>
    </source>
</evidence>
<evidence type="ECO:0000259" key="3">
    <source>
        <dbReference type="Pfam" id="PF13406"/>
    </source>
</evidence>
<dbReference type="PANTHER" id="PTHR30163:SF9">
    <property type="entry name" value="MEMBRANE-BOUND LYTIC MUREIN TRANSGLYCOSYLASE B"/>
    <property type="match status" value="1"/>
</dbReference>
<dbReference type="InterPro" id="IPR023346">
    <property type="entry name" value="Lysozyme-like_dom_sf"/>
</dbReference>
<dbReference type="GO" id="GO:0008933">
    <property type="term" value="F:peptidoglycan lytic transglycosylase activity"/>
    <property type="evidence" value="ECO:0007669"/>
    <property type="project" value="TreeGrafter"/>
</dbReference>
<feature type="chain" id="PRO_5019759838" evidence="2">
    <location>
        <begin position="25"/>
        <end position="330"/>
    </location>
</feature>
<name>A0A498CAM5_9GAMM</name>
<dbReference type="InterPro" id="IPR043426">
    <property type="entry name" value="MltB-like"/>
</dbReference>
<accession>A0A498CAM5</accession>
<dbReference type="InterPro" id="IPR011757">
    <property type="entry name" value="Lytic_transglycosylase_MltB"/>
</dbReference>
<proteinExistence type="predicted"/>
<feature type="active site" evidence="1">
    <location>
        <position position="123"/>
    </location>
</feature>
<evidence type="ECO:0000313" key="4">
    <source>
        <dbReference type="EMBL" id="RLK51586.1"/>
    </source>
</evidence>
<keyword evidence="2" id="KW-0732">Signal</keyword>
<dbReference type="InterPro" id="IPR031304">
    <property type="entry name" value="SLT_2"/>
</dbReference>
<feature type="signal peptide" evidence="2">
    <location>
        <begin position="1"/>
        <end position="24"/>
    </location>
</feature>
<dbReference type="PANTHER" id="PTHR30163">
    <property type="entry name" value="MEMBRANE-BOUND LYTIC MUREIN TRANSGLYCOSYLASE B"/>
    <property type="match status" value="1"/>
</dbReference>
<protein>
    <submittedName>
        <fullName evidence="4">Membrane-bound lytic murein transglycosylase B</fullName>
    </submittedName>
</protein>
<dbReference type="Gene3D" id="1.10.530.10">
    <property type="match status" value="1"/>
</dbReference>
<dbReference type="GO" id="GO:0009253">
    <property type="term" value="P:peptidoglycan catabolic process"/>
    <property type="evidence" value="ECO:0007669"/>
    <property type="project" value="TreeGrafter"/>
</dbReference>
<dbReference type="OrthoDB" id="9772911at2"/>
<evidence type="ECO:0000256" key="1">
    <source>
        <dbReference type="PIRSR" id="PIRSR611757-1"/>
    </source>
</evidence>
<organism evidence="4 5">
    <name type="scientific">Alkalispirillum mobile</name>
    <dbReference type="NCBI Taxonomy" id="85925"/>
    <lineage>
        <taxon>Bacteria</taxon>
        <taxon>Pseudomonadati</taxon>
        <taxon>Pseudomonadota</taxon>
        <taxon>Gammaproteobacteria</taxon>
        <taxon>Chromatiales</taxon>
        <taxon>Ectothiorhodospiraceae</taxon>
        <taxon>Alkalispirillum</taxon>
    </lineage>
</organism>
<dbReference type="AlphaFoldDB" id="A0A498CAM5"/>
<dbReference type="RefSeq" id="WP_121441986.1">
    <property type="nucleotide sequence ID" value="NZ_RCDA01000001.1"/>
</dbReference>
<dbReference type="Proteomes" id="UP000275461">
    <property type="component" value="Unassembled WGS sequence"/>
</dbReference>
<dbReference type="FunFam" id="1.10.8.350:FF:000001">
    <property type="entry name" value="Lytic murein transglycosylase B"/>
    <property type="match status" value="1"/>
</dbReference>
<keyword evidence="5" id="KW-1185">Reference proteome</keyword>
<comment type="caution">
    <text evidence="4">The sequence shown here is derived from an EMBL/GenBank/DDBJ whole genome shotgun (WGS) entry which is preliminary data.</text>
</comment>
<evidence type="ECO:0000313" key="5">
    <source>
        <dbReference type="Proteomes" id="UP000275461"/>
    </source>
</evidence>